<organism evidence="1 2">
    <name type="scientific">Coemansia aciculifera</name>
    <dbReference type="NCBI Taxonomy" id="417176"/>
    <lineage>
        <taxon>Eukaryota</taxon>
        <taxon>Fungi</taxon>
        <taxon>Fungi incertae sedis</taxon>
        <taxon>Zoopagomycota</taxon>
        <taxon>Kickxellomycotina</taxon>
        <taxon>Kickxellomycetes</taxon>
        <taxon>Kickxellales</taxon>
        <taxon>Kickxellaceae</taxon>
        <taxon>Coemansia</taxon>
    </lineage>
</organism>
<evidence type="ECO:0000313" key="1">
    <source>
        <dbReference type="EMBL" id="KAJ2894070.1"/>
    </source>
</evidence>
<comment type="caution">
    <text evidence="1">The sequence shown here is derived from an EMBL/GenBank/DDBJ whole genome shotgun (WGS) entry which is preliminary data.</text>
</comment>
<gene>
    <name evidence="1" type="primary">LAS21</name>
    <name evidence="1" type="ORF">IWW38_002691</name>
</gene>
<protein>
    <submittedName>
        <fullName evidence="1">Major facilitator super transporter protein</fullName>
    </submittedName>
</protein>
<accession>A0ACC1M2T3</accession>
<proteinExistence type="predicted"/>
<dbReference type="EMBL" id="JANBVB010000459">
    <property type="protein sequence ID" value="KAJ2894070.1"/>
    <property type="molecule type" value="Genomic_DNA"/>
</dbReference>
<keyword evidence="2" id="KW-1185">Reference proteome</keyword>
<sequence>MQGRRLFVLVAVLLVELVGLGYFIKGFFPYKKSLPGFAGRQDQPWDISQSLSGDLAATSGGSNAVEAQYDRLVIMLVDALRNDFVFGNNSAMEYTQGMLRAGDAVGFTAKALAPT</sequence>
<reference evidence="1" key="1">
    <citation type="submission" date="2022-07" db="EMBL/GenBank/DDBJ databases">
        <title>Phylogenomic reconstructions and comparative analyses of Kickxellomycotina fungi.</title>
        <authorList>
            <person name="Reynolds N.K."/>
            <person name="Stajich J.E."/>
            <person name="Barry K."/>
            <person name="Grigoriev I.V."/>
            <person name="Crous P."/>
            <person name="Smith M.E."/>
        </authorList>
    </citation>
    <scope>NUCLEOTIDE SEQUENCE</scope>
    <source>
        <strain evidence="1">CBS 190363</strain>
    </source>
</reference>
<name>A0ACC1M2T3_9FUNG</name>
<feature type="non-terminal residue" evidence="1">
    <location>
        <position position="115"/>
    </location>
</feature>
<evidence type="ECO:0000313" key="2">
    <source>
        <dbReference type="Proteomes" id="UP001139981"/>
    </source>
</evidence>
<dbReference type="Proteomes" id="UP001139981">
    <property type="component" value="Unassembled WGS sequence"/>
</dbReference>